<name>A0A6C0L3P8_9ZZZZ</name>
<reference evidence="1" key="1">
    <citation type="journal article" date="2020" name="Nature">
        <title>Giant virus diversity and host interactions through global metagenomics.</title>
        <authorList>
            <person name="Schulz F."/>
            <person name="Roux S."/>
            <person name="Paez-Espino D."/>
            <person name="Jungbluth S."/>
            <person name="Walsh D.A."/>
            <person name="Denef V.J."/>
            <person name="McMahon K.D."/>
            <person name="Konstantinidis K.T."/>
            <person name="Eloe-Fadrosh E.A."/>
            <person name="Kyrpides N.C."/>
            <person name="Woyke T."/>
        </authorList>
    </citation>
    <scope>NUCLEOTIDE SEQUENCE</scope>
    <source>
        <strain evidence="1">GVMAG-S-ERX555907-94</strain>
    </source>
</reference>
<accession>A0A6C0L3P8</accession>
<evidence type="ECO:0000313" key="1">
    <source>
        <dbReference type="EMBL" id="QHU23354.1"/>
    </source>
</evidence>
<proteinExistence type="predicted"/>
<organism evidence="1">
    <name type="scientific">viral metagenome</name>
    <dbReference type="NCBI Taxonomy" id="1070528"/>
    <lineage>
        <taxon>unclassified sequences</taxon>
        <taxon>metagenomes</taxon>
        <taxon>organismal metagenomes</taxon>
    </lineage>
</organism>
<dbReference type="AlphaFoldDB" id="A0A6C0L3P8"/>
<dbReference type="EMBL" id="MN741027">
    <property type="protein sequence ID" value="QHU23354.1"/>
    <property type="molecule type" value="Genomic_DNA"/>
</dbReference>
<protein>
    <submittedName>
        <fullName evidence="1">Uncharacterized protein</fullName>
    </submittedName>
</protein>
<sequence>MIIKFLGAITYLTGIFASENCLEGIGYSWCEDTQSCVRQWITPCADNYDDCHDCLKRQRKGDNIACPEDCSNSHQYRPTEPCQIPYEDCSSTFVCPKITEVTHCSVDGIDGYITYQISLIVKDSHIKNIYAIFGSDNSGNSMMNIPPAYQTDGIFGSNIGGVSPEIIMINPNSRYDSWLTIGITDGDPDNKLANIGIPFNEWNEETGMMIDNGAIFLMNPQEIITTEKEYIIGQMTIPSTPHNVIVNVQGELDCDGCSNNRWTEKGIQFHLNPSLINTIPPTCKLWYDGCNTCSVNNGIRGICTKTMCFREGNPHCLDYNTPGH</sequence>